<feature type="compositionally biased region" description="Gly residues" evidence="1">
    <location>
        <begin position="283"/>
        <end position="297"/>
    </location>
</feature>
<dbReference type="GeneID" id="107954743"/>
<reference evidence="4" key="2">
    <citation type="submission" date="2025-08" db="UniProtKB">
        <authorList>
            <consortium name="RefSeq"/>
        </authorList>
    </citation>
    <scope>IDENTIFICATION</scope>
</reference>
<organism evidence="3 4">
    <name type="scientific">Gossypium hirsutum</name>
    <name type="common">Upland cotton</name>
    <name type="synonym">Gossypium mexicanum</name>
    <dbReference type="NCBI Taxonomy" id="3635"/>
    <lineage>
        <taxon>Eukaryota</taxon>
        <taxon>Viridiplantae</taxon>
        <taxon>Streptophyta</taxon>
        <taxon>Embryophyta</taxon>
        <taxon>Tracheophyta</taxon>
        <taxon>Spermatophyta</taxon>
        <taxon>Magnoliopsida</taxon>
        <taxon>eudicotyledons</taxon>
        <taxon>Gunneridae</taxon>
        <taxon>Pentapetalae</taxon>
        <taxon>rosids</taxon>
        <taxon>malvids</taxon>
        <taxon>Malvales</taxon>
        <taxon>Malvaceae</taxon>
        <taxon>Malvoideae</taxon>
        <taxon>Gossypium</taxon>
    </lineage>
</organism>
<dbReference type="Pfam" id="PF03732">
    <property type="entry name" value="Retrotrans_gag"/>
    <property type="match status" value="1"/>
</dbReference>
<keyword evidence="3" id="KW-1185">Reference proteome</keyword>
<dbReference type="KEGG" id="ghi:107954743"/>
<dbReference type="RefSeq" id="XP_016745924.1">
    <property type="nucleotide sequence ID" value="XM_016890435.1"/>
</dbReference>
<proteinExistence type="predicted"/>
<evidence type="ECO:0000313" key="3">
    <source>
        <dbReference type="Proteomes" id="UP000818029"/>
    </source>
</evidence>
<feature type="region of interest" description="Disordered" evidence="1">
    <location>
        <begin position="201"/>
        <end position="240"/>
    </location>
</feature>
<evidence type="ECO:0000313" key="4">
    <source>
        <dbReference type="RefSeq" id="XP_016745924.1"/>
    </source>
</evidence>
<dbReference type="AlphaFoldDB" id="A0A1U8P6R5"/>
<feature type="region of interest" description="Disordered" evidence="1">
    <location>
        <begin position="276"/>
        <end position="316"/>
    </location>
</feature>
<accession>A0A1U8P6R5</accession>
<feature type="region of interest" description="Disordered" evidence="1">
    <location>
        <begin position="1"/>
        <end position="43"/>
    </location>
</feature>
<evidence type="ECO:0000256" key="1">
    <source>
        <dbReference type="SAM" id="MobiDB-lite"/>
    </source>
</evidence>
<dbReference type="InterPro" id="IPR005162">
    <property type="entry name" value="Retrotrans_gag_dom"/>
</dbReference>
<feature type="domain" description="Retrotransposon gag" evidence="2">
    <location>
        <begin position="112"/>
        <end position="156"/>
    </location>
</feature>
<dbReference type="Proteomes" id="UP000818029">
    <property type="component" value="Chromosome A08"/>
</dbReference>
<protein>
    <recommendedName>
        <fullName evidence="2">Retrotransposon gag domain-containing protein</fullName>
    </recommendedName>
</protein>
<dbReference type="PANTHER" id="PTHR34482:SF36">
    <property type="entry name" value="RETROTRANSPOSON GAG DOMAIN-CONTAINING PROTEIN"/>
    <property type="match status" value="1"/>
</dbReference>
<reference evidence="3" key="1">
    <citation type="journal article" date="2020" name="Nat. Genet.">
        <title>Genomic diversifications of five Gossypium allopolyploid species and their impact on cotton improvement.</title>
        <authorList>
            <person name="Chen Z.J."/>
            <person name="Sreedasyam A."/>
            <person name="Ando A."/>
            <person name="Song Q."/>
            <person name="De Santiago L.M."/>
            <person name="Hulse-Kemp A.M."/>
            <person name="Ding M."/>
            <person name="Ye W."/>
            <person name="Kirkbride R.C."/>
            <person name="Jenkins J."/>
            <person name="Plott C."/>
            <person name="Lovell J."/>
            <person name="Lin Y.M."/>
            <person name="Vaughn R."/>
            <person name="Liu B."/>
            <person name="Simpson S."/>
            <person name="Scheffler B.E."/>
            <person name="Wen L."/>
            <person name="Saski C.A."/>
            <person name="Grover C.E."/>
            <person name="Hu G."/>
            <person name="Conover J.L."/>
            <person name="Carlson J.W."/>
            <person name="Shu S."/>
            <person name="Boston L.B."/>
            <person name="Williams M."/>
            <person name="Peterson D.G."/>
            <person name="McGee K."/>
            <person name="Jones D.C."/>
            <person name="Wendel J.F."/>
            <person name="Stelly D.M."/>
            <person name="Grimwood J."/>
            <person name="Schmutz J."/>
        </authorList>
    </citation>
    <scope>NUCLEOTIDE SEQUENCE [LARGE SCALE GENOMIC DNA]</scope>
    <source>
        <strain evidence="3">cv. TM-1</strain>
    </source>
</reference>
<sequence>MGIGMSTRGTHGRGTRDRGRGRGSARVGSSALGHMPNVDAGEAPASPAMLQILERVARTNMGAMGRGSVSEQLWSNGAEIFRGISKVALNVADYWLEATERIMDDLNCTSEEKLKGKYVGASYVDARRREFLSLTQGNRSVAEYEAEFLRLSCYARGILATKFERCVSFEDSLRDELRVLIVQQRGRDFTTLVEKAKITKDVKRSERENRKKDKGRYKRDLGSSGSFGGSKNNSKFDGPVRVGVPVARSQHCLDCRRHHLNECWKKIGPVRGVQLPPRVRGLAKGGNGMGRGRGVPGRGASNTEARQPALLYAARR</sequence>
<dbReference type="OrthoDB" id="1751882at2759"/>
<dbReference type="PANTHER" id="PTHR34482">
    <property type="entry name" value="DNA DAMAGE-INDUCIBLE PROTEIN 1-LIKE"/>
    <property type="match status" value="1"/>
</dbReference>
<feature type="compositionally biased region" description="Basic and acidic residues" evidence="1">
    <location>
        <begin position="201"/>
        <end position="211"/>
    </location>
</feature>
<gene>
    <name evidence="4" type="primary">LOC107954743</name>
</gene>
<dbReference type="PaxDb" id="3635-A0A1U8P6R5"/>
<name>A0A1U8P6R5_GOSHI</name>
<evidence type="ECO:0000259" key="2">
    <source>
        <dbReference type="Pfam" id="PF03732"/>
    </source>
</evidence>